<accession>X0M582</accession>
<evidence type="ECO:0000256" key="1">
    <source>
        <dbReference type="ARBA" id="ARBA00001255"/>
    </source>
</evidence>
<protein>
    <recommendedName>
        <fullName evidence="4 8">Alpha-galactosidase</fullName>
        <ecNumber evidence="4 8">3.2.1.22</ecNumber>
    </recommendedName>
    <alternativeName>
        <fullName evidence="8">Melibiase</fullName>
    </alternativeName>
</protein>
<sequence length="419" mass="45876">MLNQSSGVFTMFFNTQSLGVVALAGLATAVPSRNHLQTREVGKLPALGWNGWNQGQCNAASEKVALATAKTFINLGLKDAGYQYVNIDDCWSTKQRDSKGNLVPDPAKWPRGIKPVTDEIHAMGLKFGLYGDGGAKTCAGYPGSQGHEQQDANLLASWGVDYWKYDNCYTPCNTGNGADIQTCPNNQAPSSRPRYEKMRDLLRATGRDILYSLCNWGYDEVWTWGAQVGHMWRMSQDNWGQWADVVRIANQAAPILKYTVPGHYNDLDMMILANGALTPAEERTHFAIWCITKSPIILGTDMTKLNSDEVKLITNKGLLAVNQDSLSKPAVPFTPPNTPAKGSSEIYPYWSGPISTGTVVAIVASKGNLNTQLNLKDVPGLKDMEYSWTELLTGAKGKGKTVSANLQTHDVAVFRIDHN</sequence>
<reference evidence="11" key="2">
    <citation type="submission" date="2012-05" db="EMBL/GenBank/DDBJ databases">
        <title>The Genome Annotation of Fusarium oxysporum Cotton.</title>
        <authorList>
            <consortium name="The Broad Institute Genomics Platform"/>
            <person name="Ma L.-J."/>
            <person name="Corby-Kistler H."/>
            <person name="Broz K."/>
            <person name="Gale L.R."/>
            <person name="Jonkers W."/>
            <person name="O'Donnell K."/>
            <person name="Ploetz R."/>
            <person name="Steinberg C."/>
            <person name="Schwartz D.C."/>
            <person name="VanEtten H."/>
            <person name="Zhou S."/>
            <person name="Young S.K."/>
            <person name="Zeng Q."/>
            <person name="Gargeya S."/>
            <person name="Fitzgerald M."/>
            <person name="Abouelleil A."/>
            <person name="Alvarado L."/>
            <person name="Chapman S.B."/>
            <person name="Gainer-Dewar J."/>
            <person name="Goldberg J."/>
            <person name="Griggs A."/>
            <person name="Gujja S."/>
            <person name="Hansen M."/>
            <person name="Howarth C."/>
            <person name="Imamovic A."/>
            <person name="Ireland A."/>
            <person name="Larimer J."/>
            <person name="McCowan C."/>
            <person name="Murphy C."/>
            <person name="Pearson M."/>
            <person name="Poon T.W."/>
            <person name="Priest M."/>
            <person name="Roberts A."/>
            <person name="Saif S."/>
            <person name="Shea T."/>
            <person name="Sykes S."/>
            <person name="Wortman J."/>
            <person name="Nusbaum C."/>
            <person name="Birren B."/>
        </authorList>
    </citation>
    <scope>NUCLEOTIDE SEQUENCE</scope>
    <source>
        <strain evidence="11">25433</strain>
    </source>
</reference>
<comment type="similarity">
    <text evidence="3 8">Belongs to the glycosyl hydrolase 27 family.</text>
</comment>
<keyword evidence="8" id="KW-1015">Disulfide bond</keyword>
<dbReference type="GO" id="GO:0004557">
    <property type="term" value="F:alpha-galactosidase activity"/>
    <property type="evidence" value="ECO:0007669"/>
    <property type="project" value="UniProtKB-EC"/>
</dbReference>
<dbReference type="Gene3D" id="2.60.40.1180">
    <property type="entry name" value="Golgi alpha-mannosidase II"/>
    <property type="match status" value="1"/>
</dbReference>
<keyword evidence="5 9" id="KW-0732">Signal</keyword>
<proteinExistence type="inferred from homology"/>
<keyword evidence="7 8" id="KW-0326">Glycosidase</keyword>
<feature type="signal peptide" evidence="9">
    <location>
        <begin position="1"/>
        <end position="29"/>
    </location>
</feature>
<dbReference type="FunFam" id="3.20.20.70:FF:000197">
    <property type="entry name" value="Alpha-galactosidase"/>
    <property type="match status" value="1"/>
</dbReference>
<evidence type="ECO:0000256" key="8">
    <source>
        <dbReference type="RuleBase" id="RU361168"/>
    </source>
</evidence>
<dbReference type="CDD" id="cd14792">
    <property type="entry name" value="GH27"/>
    <property type="match status" value="1"/>
</dbReference>
<evidence type="ECO:0000256" key="7">
    <source>
        <dbReference type="ARBA" id="ARBA00023295"/>
    </source>
</evidence>
<dbReference type="PANTHER" id="PTHR11452">
    <property type="entry name" value="ALPHA-GALACTOSIDASE/ALPHA-N-ACETYLGALACTOSAMINIDASE"/>
    <property type="match status" value="1"/>
</dbReference>
<feature type="domain" description="Alpha galactosidase C-terminal" evidence="10">
    <location>
        <begin position="348"/>
        <end position="416"/>
    </location>
</feature>
<dbReference type="InterPro" id="IPR002241">
    <property type="entry name" value="Glyco_hydro_27"/>
</dbReference>
<dbReference type="EMBL" id="JH657920">
    <property type="protein sequence ID" value="EXM33383.1"/>
    <property type="molecule type" value="Genomic_DNA"/>
</dbReference>
<dbReference type="InterPro" id="IPR013780">
    <property type="entry name" value="Glyco_hydro_b"/>
</dbReference>
<dbReference type="InterPro" id="IPR017853">
    <property type="entry name" value="GH"/>
</dbReference>
<evidence type="ECO:0000256" key="2">
    <source>
        <dbReference type="ARBA" id="ARBA00003969"/>
    </source>
</evidence>
<dbReference type="GO" id="GO:0005975">
    <property type="term" value="P:carbohydrate metabolic process"/>
    <property type="evidence" value="ECO:0007669"/>
    <property type="project" value="InterPro"/>
</dbReference>
<feature type="chain" id="PRO_5007738575" description="Alpha-galactosidase" evidence="9">
    <location>
        <begin position="30"/>
        <end position="419"/>
    </location>
</feature>
<comment type="catalytic activity">
    <reaction evidence="1 8">
        <text>Hydrolysis of terminal, non-reducing alpha-D-galactose residues in alpha-D-galactosides, including galactose oligosaccharides, galactomannans and galactolipids.</text>
        <dbReference type="EC" id="3.2.1.22"/>
    </reaction>
</comment>
<dbReference type="InterPro" id="IPR000111">
    <property type="entry name" value="Glyco_hydro_27/36_CS"/>
</dbReference>
<name>X0M582_FUSOX</name>
<dbReference type="HOGENOM" id="CLU_013093_2_2_1"/>
<organism evidence="11">
    <name type="scientific">Fusarium oxysporum f. sp. vasinfectum 25433</name>
    <dbReference type="NCBI Taxonomy" id="1089449"/>
    <lineage>
        <taxon>Eukaryota</taxon>
        <taxon>Fungi</taxon>
        <taxon>Dikarya</taxon>
        <taxon>Ascomycota</taxon>
        <taxon>Pezizomycotina</taxon>
        <taxon>Sordariomycetes</taxon>
        <taxon>Hypocreomycetidae</taxon>
        <taxon>Hypocreales</taxon>
        <taxon>Nectriaceae</taxon>
        <taxon>Fusarium</taxon>
        <taxon>Fusarium oxysporum species complex</taxon>
    </lineage>
</organism>
<evidence type="ECO:0000256" key="9">
    <source>
        <dbReference type="SAM" id="SignalP"/>
    </source>
</evidence>
<dbReference type="Proteomes" id="UP000030701">
    <property type="component" value="Unassembled WGS sequence"/>
</dbReference>
<dbReference type="EC" id="3.2.1.22" evidence="4 8"/>
<keyword evidence="6 8" id="KW-0378">Hydrolase</keyword>
<evidence type="ECO:0000313" key="11">
    <source>
        <dbReference type="EMBL" id="EXM33384.1"/>
    </source>
</evidence>
<evidence type="ECO:0000256" key="5">
    <source>
        <dbReference type="ARBA" id="ARBA00022729"/>
    </source>
</evidence>
<dbReference type="PROSITE" id="PS00512">
    <property type="entry name" value="ALPHA_GALACTOSIDASE"/>
    <property type="match status" value="1"/>
</dbReference>
<evidence type="ECO:0000259" key="10">
    <source>
        <dbReference type="Pfam" id="PF17801"/>
    </source>
</evidence>
<reference evidence="11" key="1">
    <citation type="submission" date="2011-11" db="EMBL/GenBank/DDBJ databases">
        <title>The Genome Sequence of Fusarium oxysporum Cotton.</title>
        <authorList>
            <consortium name="The Broad Institute Genome Sequencing Platform"/>
            <person name="Ma L.-J."/>
            <person name="Gale L.R."/>
            <person name="Schwartz D.C."/>
            <person name="Zhou S."/>
            <person name="Corby-Kistler H."/>
            <person name="Young S.K."/>
            <person name="Zeng Q."/>
            <person name="Gargeya S."/>
            <person name="Fitzgerald M."/>
            <person name="Haas B."/>
            <person name="Abouelleil A."/>
            <person name="Alvarado L."/>
            <person name="Arachchi H.M."/>
            <person name="Berlin A."/>
            <person name="Brown A."/>
            <person name="Chapman S.B."/>
            <person name="Chen Z."/>
            <person name="Dunbar C."/>
            <person name="Freedman E."/>
            <person name="Gearin G."/>
            <person name="Goldberg J."/>
            <person name="Griggs A."/>
            <person name="Gujja S."/>
            <person name="Heiman D."/>
            <person name="Howarth C."/>
            <person name="Larson L."/>
            <person name="Lui A."/>
            <person name="MacDonald P.J.P."/>
            <person name="Montmayeur A."/>
            <person name="Murphy C."/>
            <person name="Neiman D."/>
            <person name="Pearson M."/>
            <person name="Priest M."/>
            <person name="Roberts A."/>
            <person name="Saif S."/>
            <person name="Shea T."/>
            <person name="Shenoy N."/>
            <person name="Sisk P."/>
            <person name="Stolte C."/>
            <person name="Sykes S."/>
            <person name="Wortman J."/>
            <person name="Nusbaum C."/>
            <person name="Birren B."/>
        </authorList>
    </citation>
    <scope>NUCLEOTIDE SEQUENCE [LARGE SCALE GENOMIC DNA]</scope>
    <source>
        <strain evidence="11">25433</strain>
    </source>
</reference>
<comment type="function">
    <text evidence="2">Hydrolyzes a variety of simple alpha-D-galactoside as well as more complex molecules such as oligosaccharides and polysaccharides.</text>
</comment>
<dbReference type="OrthoDB" id="5795902at2759"/>
<dbReference type="PRINTS" id="PR00740">
    <property type="entry name" value="GLHYDRLASE27"/>
</dbReference>
<dbReference type="PANTHER" id="PTHR11452:SF75">
    <property type="entry name" value="ALPHA-GALACTOSIDASE MEL1"/>
    <property type="match status" value="1"/>
</dbReference>
<dbReference type="SUPFAM" id="SSF51445">
    <property type="entry name" value="(Trans)glycosidases"/>
    <property type="match status" value="1"/>
</dbReference>
<dbReference type="EMBL" id="JH657920">
    <property type="protein sequence ID" value="EXM33382.1"/>
    <property type="molecule type" value="Genomic_DNA"/>
</dbReference>
<dbReference type="InterPro" id="IPR041233">
    <property type="entry name" value="Melibiase_C"/>
</dbReference>
<dbReference type="Pfam" id="PF17801">
    <property type="entry name" value="Melibiase_C"/>
    <property type="match status" value="1"/>
</dbReference>
<evidence type="ECO:0000256" key="6">
    <source>
        <dbReference type="ARBA" id="ARBA00022801"/>
    </source>
</evidence>
<evidence type="ECO:0000256" key="3">
    <source>
        <dbReference type="ARBA" id="ARBA00009743"/>
    </source>
</evidence>
<dbReference type="EMBL" id="JH657920">
    <property type="protein sequence ID" value="EXM33384.1"/>
    <property type="molecule type" value="Genomic_DNA"/>
</dbReference>
<dbReference type="AlphaFoldDB" id="X0M582"/>
<gene>
    <name evidence="11" type="ORF">FOTG_02048</name>
</gene>
<dbReference type="InterPro" id="IPR013785">
    <property type="entry name" value="Aldolase_TIM"/>
</dbReference>
<dbReference type="Gene3D" id="3.20.20.70">
    <property type="entry name" value="Aldolase class I"/>
    <property type="match status" value="1"/>
</dbReference>
<dbReference type="Pfam" id="PF16499">
    <property type="entry name" value="Melibiase_2"/>
    <property type="match status" value="1"/>
</dbReference>
<evidence type="ECO:0000256" key="4">
    <source>
        <dbReference type="ARBA" id="ARBA00012755"/>
    </source>
</evidence>